<keyword evidence="1" id="KW-0472">Membrane</keyword>
<dbReference type="Proteomes" id="UP000319296">
    <property type="component" value="Unassembled WGS sequence"/>
</dbReference>
<sequence length="121" mass="13934">MIYKTINALVIISIIYILIFKLLPAYNTYLHTKKNINMITAKISNVKIAQVKTLKQKNVRFNTVIGGTAFKFLGFLRTNGIKYTILKNNQAILTTNYRIIKYLPSYVLIQNVSNNNIKLSY</sequence>
<keyword evidence="1" id="KW-1133">Transmembrane helix</keyword>
<protein>
    <submittedName>
        <fullName evidence="2">Uncharacterized protein</fullName>
    </submittedName>
</protein>
<dbReference type="EMBL" id="SGBB01000001">
    <property type="protein sequence ID" value="RZD19559.1"/>
    <property type="molecule type" value="Genomic_DNA"/>
</dbReference>
<evidence type="ECO:0000313" key="3">
    <source>
        <dbReference type="Proteomes" id="UP000319296"/>
    </source>
</evidence>
<evidence type="ECO:0000256" key="1">
    <source>
        <dbReference type="SAM" id="Phobius"/>
    </source>
</evidence>
<feature type="transmembrane region" description="Helical" evidence="1">
    <location>
        <begin position="6"/>
        <end position="26"/>
    </location>
</feature>
<proteinExistence type="predicted"/>
<organism evidence="2 3">
    <name type="scientific">Candidatus Acididesulfobacter diazotrophicus</name>
    <dbReference type="NCBI Taxonomy" id="2597226"/>
    <lineage>
        <taxon>Bacteria</taxon>
        <taxon>Deltaproteobacteria</taxon>
        <taxon>Candidatus Acidulodesulfobacterales</taxon>
        <taxon>Candidatus Acididesulfobacter</taxon>
    </lineage>
</organism>
<evidence type="ECO:0000313" key="2">
    <source>
        <dbReference type="EMBL" id="RZD19559.1"/>
    </source>
</evidence>
<dbReference type="AlphaFoldDB" id="A0A519BQR1"/>
<name>A0A519BQR1_9DELT</name>
<accession>A0A519BQR1</accession>
<reference evidence="2 3" key="1">
    <citation type="journal article" date="2019" name="ISME J.">
        <title>Insights into ecological role of a new deltaproteobacterial order Candidatus Acidulodesulfobacterales by metagenomics and metatranscriptomics.</title>
        <authorList>
            <person name="Tan S."/>
            <person name="Liu J."/>
            <person name="Fang Y."/>
            <person name="Hedlund B.P."/>
            <person name="Lian Z.H."/>
            <person name="Huang L.Y."/>
            <person name="Li J.T."/>
            <person name="Huang L.N."/>
            <person name="Li W.J."/>
            <person name="Jiang H.C."/>
            <person name="Dong H.L."/>
            <person name="Shu W.S."/>
        </authorList>
    </citation>
    <scope>NUCLEOTIDE SEQUENCE [LARGE SCALE GENOMIC DNA]</scope>
    <source>
        <strain evidence="2">AP1</strain>
    </source>
</reference>
<gene>
    <name evidence="2" type="ORF">EVG15_01370</name>
</gene>
<keyword evidence="1" id="KW-0812">Transmembrane</keyword>
<comment type="caution">
    <text evidence="2">The sequence shown here is derived from an EMBL/GenBank/DDBJ whole genome shotgun (WGS) entry which is preliminary data.</text>
</comment>